<comment type="caution">
    <text evidence="1">The sequence shown here is derived from an EMBL/GenBank/DDBJ whole genome shotgun (WGS) entry which is preliminary data.</text>
</comment>
<evidence type="ECO:0000313" key="2">
    <source>
        <dbReference type="Proteomes" id="UP001595793"/>
    </source>
</evidence>
<sequence>MKKVLFSICILLLGACEYRDDDISNETTSSDITAIMEEGIIIDTINLDYATIYQIPDNFPVIKPNSITDFINKNEILVYFDFISNSRETLIEYYRKIDAENAKDGFIIDRQLLYYDRLESVTVEVKKNDDQFYTINNDSDVIKFILTPEINSQHTFAKYELTIEEFVSRCKESFPEYIVLSFDSKETEVDTYIFRTTFKFNNNKEFTLTTNQIEY</sequence>
<keyword evidence="2" id="KW-1185">Reference proteome</keyword>
<proteinExistence type="predicted"/>
<reference evidence="2" key="1">
    <citation type="journal article" date="2019" name="Int. J. Syst. Evol. Microbiol.">
        <title>The Global Catalogue of Microorganisms (GCM) 10K type strain sequencing project: providing services to taxonomists for standard genome sequencing and annotation.</title>
        <authorList>
            <consortium name="The Broad Institute Genomics Platform"/>
            <consortium name="The Broad Institute Genome Sequencing Center for Infectious Disease"/>
            <person name="Wu L."/>
            <person name="Ma J."/>
        </authorList>
    </citation>
    <scope>NUCLEOTIDE SEQUENCE [LARGE SCALE GENOMIC DNA]</scope>
    <source>
        <strain evidence="2">CECT 9128</strain>
    </source>
</reference>
<dbReference type="EMBL" id="JBHSAS010000004">
    <property type="protein sequence ID" value="MFC4026096.1"/>
    <property type="molecule type" value="Genomic_DNA"/>
</dbReference>
<organism evidence="1 2">
    <name type="scientific">Zunongwangia endophytica</name>
    <dbReference type="NCBI Taxonomy" id="1808945"/>
    <lineage>
        <taxon>Bacteria</taxon>
        <taxon>Pseudomonadati</taxon>
        <taxon>Bacteroidota</taxon>
        <taxon>Flavobacteriia</taxon>
        <taxon>Flavobacteriales</taxon>
        <taxon>Flavobacteriaceae</taxon>
        <taxon>Zunongwangia</taxon>
    </lineage>
</organism>
<protein>
    <recommendedName>
        <fullName evidence="3">Lipoprotein</fullName>
    </recommendedName>
</protein>
<dbReference type="Proteomes" id="UP001595793">
    <property type="component" value="Unassembled WGS sequence"/>
</dbReference>
<accession>A0ABV8H4H3</accession>
<evidence type="ECO:0000313" key="1">
    <source>
        <dbReference type="EMBL" id="MFC4026096.1"/>
    </source>
</evidence>
<name>A0ABV8H4H3_9FLAO</name>
<gene>
    <name evidence="1" type="ORF">ACFOS1_01650</name>
</gene>
<evidence type="ECO:0008006" key="3">
    <source>
        <dbReference type="Google" id="ProtNLM"/>
    </source>
</evidence>
<dbReference type="RefSeq" id="WP_290236518.1">
    <property type="nucleotide sequence ID" value="NZ_JAUFPZ010000002.1"/>
</dbReference>
<dbReference type="PROSITE" id="PS51257">
    <property type="entry name" value="PROKAR_LIPOPROTEIN"/>
    <property type="match status" value="1"/>
</dbReference>